<feature type="region of interest" description="Disordered" evidence="1">
    <location>
        <begin position="1"/>
        <end position="24"/>
    </location>
</feature>
<reference evidence="2" key="1">
    <citation type="submission" date="2021-01" db="EMBL/GenBank/DDBJ databases">
        <authorList>
            <person name="Corre E."/>
            <person name="Pelletier E."/>
            <person name="Niang G."/>
            <person name="Scheremetjew M."/>
            <person name="Finn R."/>
            <person name="Kale V."/>
            <person name="Holt S."/>
            <person name="Cochrane G."/>
            <person name="Meng A."/>
            <person name="Brown T."/>
            <person name="Cohen L."/>
        </authorList>
    </citation>
    <scope>NUCLEOTIDE SEQUENCE</scope>
    <source>
        <strain evidence="2">B650</strain>
    </source>
</reference>
<dbReference type="EMBL" id="HBGY01033603">
    <property type="protein sequence ID" value="CAD9614361.1"/>
    <property type="molecule type" value="Transcribed_RNA"/>
</dbReference>
<evidence type="ECO:0000313" key="2">
    <source>
        <dbReference type="EMBL" id="CAD9614361.1"/>
    </source>
</evidence>
<sequence length="163" mass="17894">MLKQPTASSGPGGTAPAGGRSNRDVHQDAIVRQASILRKNLLEWDYVLHTPARAENWPTMLGRLNAALNQAGNVDDGIEDLLEHFVYLPKKVTANPGDIPVFLSSKLAPIPGMLGSTDDNTAKNIAKRKSTDEIKDEPVKKLQRYENEVANLASMFENSIVRY</sequence>
<name>A0A7S2LT75_9STRA</name>
<evidence type="ECO:0000256" key="1">
    <source>
        <dbReference type="SAM" id="MobiDB-lite"/>
    </source>
</evidence>
<organism evidence="2">
    <name type="scientific">Leptocylindrus danicus</name>
    <dbReference type="NCBI Taxonomy" id="163516"/>
    <lineage>
        <taxon>Eukaryota</taxon>
        <taxon>Sar</taxon>
        <taxon>Stramenopiles</taxon>
        <taxon>Ochrophyta</taxon>
        <taxon>Bacillariophyta</taxon>
        <taxon>Coscinodiscophyceae</taxon>
        <taxon>Chaetocerotophycidae</taxon>
        <taxon>Leptocylindrales</taxon>
        <taxon>Leptocylindraceae</taxon>
        <taxon>Leptocylindrus</taxon>
    </lineage>
</organism>
<gene>
    <name evidence="2" type="ORF">LDAN0321_LOCUS21085</name>
</gene>
<protein>
    <submittedName>
        <fullName evidence="2">Uncharacterized protein</fullName>
    </submittedName>
</protein>
<proteinExistence type="predicted"/>
<accession>A0A7S2LT75</accession>
<dbReference type="AlphaFoldDB" id="A0A7S2LT75"/>